<dbReference type="InterPro" id="IPR051979">
    <property type="entry name" value="B-box_zinc_finger"/>
</dbReference>
<evidence type="ECO:0000256" key="7">
    <source>
        <dbReference type="ARBA" id="ARBA00023163"/>
    </source>
</evidence>
<dbReference type="GO" id="GO:0005634">
    <property type="term" value="C:nucleus"/>
    <property type="evidence" value="ECO:0007669"/>
    <property type="project" value="UniProtKB-SubCell"/>
</dbReference>
<feature type="compositionally biased region" description="Polar residues" evidence="10">
    <location>
        <begin position="125"/>
        <end position="135"/>
    </location>
</feature>
<evidence type="ECO:0000256" key="8">
    <source>
        <dbReference type="ARBA" id="ARBA00023242"/>
    </source>
</evidence>
<gene>
    <name evidence="12" type="ORF">LIER_06983</name>
</gene>
<keyword evidence="6" id="KW-0805">Transcription regulation</keyword>
<keyword evidence="2" id="KW-0479">Metal-binding</keyword>
<evidence type="ECO:0000256" key="6">
    <source>
        <dbReference type="ARBA" id="ARBA00023015"/>
    </source>
</evidence>
<dbReference type="PANTHER" id="PTHR31832:SF87">
    <property type="entry name" value="B-BOX ZINC FINGER PROTEIN 20"/>
    <property type="match status" value="1"/>
</dbReference>
<dbReference type="Pfam" id="PF00643">
    <property type="entry name" value="zf-B_box"/>
    <property type="match status" value="1"/>
</dbReference>
<accession>A0AAV3P7I8</accession>
<dbReference type="SMART" id="SM00336">
    <property type="entry name" value="BBOX"/>
    <property type="match status" value="2"/>
</dbReference>
<evidence type="ECO:0000256" key="4">
    <source>
        <dbReference type="ARBA" id="ARBA00022771"/>
    </source>
</evidence>
<dbReference type="Proteomes" id="UP001454036">
    <property type="component" value="Unassembled WGS sequence"/>
</dbReference>
<evidence type="ECO:0000256" key="9">
    <source>
        <dbReference type="PROSITE-ProRule" id="PRU00024"/>
    </source>
</evidence>
<dbReference type="GO" id="GO:0008270">
    <property type="term" value="F:zinc ion binding"/>
    <property type="evidence" value="ECO:0007669"/>
    <property type="project" value="UniProtKB-KW"/>
</dbReference>
<evidence type="ECO:0000259" key="11">
    <source>
        <dbReference type="PROSITE" id="PS50119"/>
    </source>
</evidence>
<dbReference type="InterPro" id="IPR000315">
    <property type="entry name" value="Znf_B-box"/>
</dbReference>
<dbReference type="InterPro" id="IPR049808">
    <property type="entry name" value="CONSTANS-like_Bbox1"/>
</dbReference>
<reference evidence="12 13" key="1">
    <citation type="submission" date="2024-01" db="EMBL/GenBank/DDBJ databases">
        <title>The complete chloroplast genome sequence of Lithospermum erythrorhizon: insights into the phylogenetic relationship among Boraginaceae species and the maternal lineages of purple gromwells.</title>
        <authorList>
            <person name="Okada T."/>
            <person name="Watanabe K."/>
        </authorList>
    </citation>
    <scope>NUCLEOTIDE SEQUENCE [LARGE SCALE GENOMIC DNA]</scope>
</reference>
<dbReference type="GO" id="GO:0006355">
    <property type="term" value="P:regulation of DNA-templated transcription"/>
    <property type="evidence" value="ECO:0007669"/>
    <property type="project" value="TreeGrafter"/>
</dbReference>
<protein>
    <recommendedName>
        <fullName evidence="11">B box-type domain-containing protein</fullName>
    </recommendedName>
</protein>
<feature type="domain" description="B box-type" evidence="11">
    <location>
        <begin position="53"/>
        <end position="100"/>
    </location>
</feature>
<dbReference type="AlphaFoldDB" id="A0AAV3P7I8"/>
<evidence type="ECO:0000313" key="12">
    <source>
        <dbReference type="EMBL" id="GAA0147233.1"/>
    </source>
</evidence>
<dbReference type="PANTHER" id="PTHR31832">
    <property type="entry name" value="B-BOX ZINC FINGER PROTEIN 22"/>
    <property type="match status" value="1"/>
</dbReference>
<name>A0AAV3P7I8_LITER</name>
<keyword evidence="5" id="KW-0862">Zinc</keyword>
<evidence type="ECO:0000256" key="3">
    <source>
        <dbReference type="ARBA" id="ARBA00022737"/>
    </source>
</evidence>
<dbReference type="GO" id="GO:0009640">
    <property type="term" value="P:photomorphogenesis"/>
    <property type="evidence" value="ECO:0007669"/>
    <property type="project" value="TreeGrafter"/>
</dbReference>
<comment type="subcellular location">
    <subcellularLocation>
        <location evidence="1">Nucleus</location>
    </subcellularLocation>
</comment>
<keyword evidence="3" id="KW-0677">Repeat</keyword>
<keyword evidence="7" id="KW-0804">Transcription</keyword>
<evidence type="ECO:0000256" key="10">
    <source>
        <dbReference type="SAM" id="MobiDB-lite"/>
    </source>
</evidence>
<evidence type="ECO:0000313" key="13">
    <source>
        <dbReference type="Proteomes" id="UP001454036"/>
    </source>
</evidence>
<keyword evidence="8" id="KW-0539">Nucleus</keyword>
<proteinExistence type="predicted"/>
<evidence type="ECO:0000256" key="1">
    <source>
        <dbReference type="ARBA" id="ARBA00004123"/>
    </source>
</evidence>
<comment type="caution">
    <text evidence="12">The sequence shown here is derived from an EMBL/GenBank/DDBJ whole genome shotgun (WGS) entry which is preliminary data.</text>
</comment>
<dbReference type="CDD" id="cd19821">
    <property type="entry name" value="Bbox1_BBX-like"/>
    <property type="match status" value="2"/>
</dbReference>
<evidence type="ECO:0000256" key="5">
    <source>
        <dbReference type="ARBA" id="ARBA00022833"/>
    </source>
</evidence>
<organism evidence="12 13">
    <name type="scientific">Lithospermum erythrorhizon</name>
    <name type="common">Purple gromwell</name>
    <name type="synonym">Lithospermum officinale var. erythrorhizon</name>
    <dbReference type="NCBI Taxonomy" id="34254"/>
    <lineage>
        <taxon>Eukaryota</taxon>
        <taxon>Viridiplantae</taxon>
        <taxon>Streptophyta</taxon>
        <taxon>Embryophyta</taxon>
        <taxon>Tracheophyta</taxon>
        <taxon>Spermatophyta</taxon>
        <taxon>Magnoliopsida</taxon>
        <taxon>eudicotyledons</taxon>
        <taxon>Gunneridae</taxon>
        <taxon>Pentapetalae</taxon>
        <taxon>asterids</taxon>
        <taxon>lamiids</taxon>
        <taxon>Boraginales</taxon>
        <taxon>Boraginaceae</taxon>
        <taxon>Boraginoideae</taxon>
        <taxon>Lithospermeae</taxon>
        <taxon>Lithospermum</taxon>
    </lineage>
</organism>
<dbReference type="PROSITE" id="PS50119">
    <property type="entry name" value="ZF_BBOX"/>
    <property type="match status" value="2"/>
</dbReference>
<keyword evidence="13" id="KW-1185">Reference proteome</keyword>
<sequence length="212" mass="23643">MKIQCDVCEKEEAMVFCPADEAALCQACDHRVHHANKLATKHHRLSLQCPSSKDCPRCDICQKRRALLFCREDRAILCRECDGTIHQANEFSKKHNRFLLTGAKLSTKTCTTYQASSPSSGSSSFHDLTSESSNPMKSTNNYDFWGPSSYVMTPESTLNLSEVNSHCHGTNQMAPVSSGSITEYLMETLPGWRVDDFLDASSPYGFCKILSI</sequence>
<dbReference type="EMBL" id="BAABME010001052">
    <property type="protein sequence ID" value="GAA0147233.1"/>
    <property type="molecule type" value="Genomic_DNA"/>
</dbReference>
<dbReference type="Gene3D" id="3.30.160.60">
    <property type="entry name" value="Classic Zinc Finger"/>
    <property type="match status" value="1"/>
</dbReference>
<evidence type="ECO:0000256" key="2">
    <source>
        <dbReference type="ARBA" id="ARBA00022723"/>
    </source>
</evidence>
<keyword evidence="4 9" id="KW-0863">Zinc-finger</keyword>
<feature type="region of interest" description="Disordered" evidence="10">
    <location>
        <begin position="114"/>
        <end position="135"/>
    </location>
</feature>
<feature type="domain" description="B box-type" evidence="11">
    <location>
        <begin position="1"/>
        <end position="47"/>
    </location>
</feature>